<dbReference type="STRING" id="1217705.F900_01914"/>
<dbReference type="EMBL" id="APRP01000018">
    <property type="protein sequence ID" value="ENX00930.1"/>
    <property type="molecule type" value="Genomic_DNA"/>
</dbReference>
<dbReference type="AlphaFoldDB" id="N9NFZ5"/>
<sequence>MAKNDEYVLRGQRVNPMKPSVIELTAKRAMTVMNINKHTLNFMDVFIEDLWNNYRINVEVHDDSEWFGFAEALCDPSTFTISIPNALYSRITKLRDREALYIFFHELGHLLLGHKPALHYSLLPPTKFEDAEWQADFFADVILNRLGWIADKQLKLILE</sequence>
<name>N9NFZ5_9GAMM</name>
<proteinExistence type="predicted"/>
<reference evidence="1 2" key="1">
    <citation type="submission" date="2013-02" db="EMBL/GenBank/DDBJ databases">
        <title>The Genome Sequence of Acinetobacter sp. ANC 3862.</title>
        <authorList>
            <consortium name="The Broad Institute Genome Sequencing Platform"/>
            <consortium name="The Broad Institute Genome Sequencing Center for Infectious Disease"/>
            <person name="Cerqueira G."/>
            <person name="Feldgarden M."/>
            <person name="Courvalin P."/>
            <person name="Perichon B."/>
            <person name="Grillot-Courvalin C."/>
            <person name="Clermont D."/>
            <person name="Rocha E."/>
            <person name="Yoon E.-J."/>
            <person name="Nemec A."/>
            <person name="Walker B."/>
            <person name="Young S.K."/>
            <person name="Zeng Q."/>
            <person name="Gargeya S."/>
            <person name="Fitzgerald M."/>
            <person name="Haas B."/>
            <person name="Abouelleil A."/>
            <person name="Alvarado L."/>
            <person name="Arachchi H.M."/>
            <person name="Berlin A.M."/>
            <person name="Chapman S.B."/>
            <person name="Dewar J."/>
            <person name="Goldberg J."/>
            <person name="Griggs A."/>
            <person name="Gujja S."/>
            <person name="Hansen M."/>
            <person name="Howarth C."/>
            <person name="Imamovic A."/>
            <person name="Larimer J."/>
            <person name="McCowan C."/>
            <person name="Murphy C."/>
            <person name="Neiman D."/>
            <person name="Pearson M."/>
            <person name="Priest M."/>
            <person name="Roberts A."/>
            <person name="Saif S."/>
            <person name="Shea T."/>
            <person name="Sisk P."/>
            <person name="Sykes S."/>
            <person name="Wortman J."/>
            <person name="Nusbaum C."/>
            <person name="Birren B."/>
        </authorList>
    </citation>
    <scope>NUCLEOTIDE SEQUENCE [LARGE SCALE GENOMIC DNA]</scope>
    <source>
        <strain evidence="1 2">ANC 3862</strain>
    </source>
</reference>
<comment type="caution">
    <text evidence="1">The sequence shown here is derived from an EMBL/GenBank/DDBJ whole genome shotgun (WGS) entry which is preliminary data.</text>
</comment>
<gene>
    <name evidence="1" type="ORF">F900_01914</name>
</gene>
<evidence type="ECO:0000313" key="2">
    <source>
        <dbReference type="Proteomes" id="UP000013248"/>
    </source>
</evidence>
<evidence type="ECO:0008006" key="3">
    <source>
        <dbReference type="Google" id="ProtNLM"/>
    </source>
</evidence>
<dbReference type="HOGENOM" id="CLU_1649557_0_0_6"/>
<dbReference type="RefSeq" id="WP_005217022.1">
    <property type="nucleotide sequence ID" value="NZ_KB850089.1"/>
</dbReference>
<evidence type="ECO:0000313" key="1">
    <source>
        <dbReference type="EMBL" id="ENX00930.1"/>
    </source>
</evidence>
<protein>
    <recommendedName>
        <fullName evidence="3">IrrE N-terminal-like domain-containing protein</fullName>
    </recommendedName>
</protein>
<dbReference type="eggNOG" id="ENOG5033HFS">
    <property type="taxonomic scope" value="Bacteria"/>
</dbReference>
<accession>N9NFZ5</accession>
<dbReference type="PATRIC" id="fig|1217705.3.peg.1862"/>
<organism evidence="1 2">
    <name type="scientific">Acinetobacter modestus</name>
    <dbReference type="NCBI Taxonomy" id="1776740"/>
    <lineage>
        <taxon>Bacteria</taxon>
        <taxon>Pseudomonadati</taxon>
        <taxon>Pseudomonadota</taxon>
        <taxon>Gammaproteobacteria</taxon>
        <taxon>Moraxellales</taxon>
        <taxon>Moraxellaceae</taxon>
        <taxon>Acinetobacter</taxon>
    </lineage>
</organism>
<dbReference type="Proteomes" id="UP000013248">
    <property type="component" value="Unassembled WGS sequence"/>
</dbReference>